<dbReference type="RefSeq" id="WP_142455682.1">
    <property type="nucleotide sequence ID" value="NZ_FXTP01000015.1"/>
</dbReference>
<evidence type="ECO:0000313" key="9">
    <source>
        <dbReference type="EMBL" id="SMO91898.1"/>
    </source>
</evidence>
<keyword evidence="10" id="KW-1185">Reference proteome</keyword>
<evidence type="ECO:0000313" key="10">
    <source>
        <dbReference type="Proteomes" id="UP000317557"/>
    </source>
</evidence>
<sequence>MYKNYFKIAIRDLLKNKVHSIINILGLAIGLATCMLILIFVFNEWSYDQFNTKSDLLHRLVQTTVSTEKNEDQASTPFLLGPVLEAEYPDQIEATVRFYNLEEPTHTILNREEEFSYTESNLFFVDSTFFEVFTTEMLQGNPEEALKNPSSLVISEDIAKKYFGNENPIGQTLNYRGIQDLTVTGVMANWPEESHMDLELLISFSTLNEIYGSSPDYDQSWHWNPVWTYTLLKEGTEIEPLQAQFASIAENYYYAYPGWPSDQTVDITLQPVTDIHLHSSRDNEMATNGSATYVNILLAVGIFILIIACINFMNLSTARSAERSREVGIRKVLGGHRSQLFYQFIGESFLITLLSIFVGVALVFLLVPYFGEIVDRDLSFSLFQNPYIIPGLFLLAVITGLFSGSYPALYLSSFKPSHVLKGNGSNGRNGTLLRKSLVTFQFTLSVILIIGTLVIYNQLQYIQNKDLGFDENQVLILPTKQNLIAWEFSTFKEQALSNAQIQSVAGIGKIIGNEKQEYYRFVPGGTVEGADGTNQALFVTHDFVETFDLEILAGRSFSKEFATDEESAVLINEKMLQRLGLESPDEAIGHEFYFYTSSNERETYQVVGVVNNFNYTSIKKEIEPLVIGVVEDTRRILGAIEYTAVEIAGGDASGAIAHLESVWEEVNHVDPFEYRFLDQELEQVYKTETVMSSMATSFTILCIIIACMGLLGLASHSAQLKRQEIGIRKSLGASISSIVGLLSKEFIWLVALANLIAWPVAWYFANSWLQNFPYRFDITTQLPLIFIGSGMLILLIAMVTVSFHAMKAANLNPVEAIRSKN</sequence>
<feature type="transmembrane region" description="Helical" evidence="6">
    <location>
        <begin position="432"/>
        <end position="456"/>
    </location>
</feature>
<feature type="transmembrane region" description="Helical" evidence="6">
    <location>
        <begin position="21"/>
        <end position="42"/>
    </location>
</feature>
<feature type="transmembrane region" description="Helical" evidence="6">
    <location>
        <begin position="746"/>
        <end position="764"/>
    </location>
</feature>
<keyword evidence="2" id="KW-1003">Cell membrane</keyword>
<gene>
    <name evidence="9" type="ORF">SAMN06265219_115127</name>
</gene>
<evidence type="ECO:0000256" key="3">
    <source>
        <dbReference type="ARBA" id="ARBA00022692"/>
    </source>
</evidence>
<reference evidence="9 10" key="1">
    <citation type="submission" date="2017-05" db="EMBL/GenBank/DDBJ databases">
        <authorList>
            <person name="Varghese N."/>
            <person name="Submissions S."/>
        </authorList>
    </citation>
    <scope>NUCLEOTIDE SEQUENCE [LARGE SCALE GENOMIC DNA]</scope>
    <source>
        <strain evidence="9 10">DSM 21985</strain>
    </source>
</reference>
<feature type="domain" description="MacB-like periplasmic core" evidence="8">
    <location>
        <begin position="20"/>
        <end position="246"/>
    </location>
</feature>
<evidence type="ECO:0000256" key="2">
    <source>
        <dbReference type="ARBA" id="ARBA00022475"/>
    </source>
</evidence>
<feature type="transmembrane region" description="Helical" evidence="6">
    <location>
        <begin position="387"/>
        <end position="411"/>
    </location>
</feature>
<dbReference type="Pfam" id="PF12704">
    <property type="entry name" value="MacB_PCD"/>
    <property type="match status" value="2"/>
</dbReference>
<dbReference type="Pfam" id="PF02687">
    <property type="entry name" value="FtsX"/>
    <property type="match status" value="2"/>
</dbReference>
<dbReference type="Proteomes" id="UP000317557">
    <property type="component" value="Unassembled WGS sequence"/>
</dbReference>
<feature type="domain" description="ABC3 transporter permease C-terminal" evidence="7">
    <location>
        <begin position="300"/>
        <end position="415"/>
    </location>
</feature>
<organism evidence="9 10">
    <name type="scientific">Gracilimonas mengyeensis</name>
    <dbReference type="NCBI Taxonomy" id="1302730"/>
    <lineage>
        <taxon>Bacteria</taxon>
        <taxon>Pseudomonadati</taxon>
        <taxon>Balneolota</taxon>
        <taxon>Balneolia</taxon>
        <taxon>Balneolales</taxon>
        <taxon>Balneolaceae</taxon>
        <taxon>Gracilimonas</taxon>
    </lineage>
</organism>
<feature type="transmembrane region" description="Helical" evidence="6">
    <location>
        <begin position="694"/>
        <end position="714"/>
    </location>
</feature>
<keyword evidence="4 6" id="KW-1133">Transmembrane helix</keyword>
<name>A0A521F6Q0_9BACT</name>
<feature type="transmembrane region" description="Helical" evidence="6">
    <location>
        <begin position="784"/>
        <end position="803"/>
    </location>
</feature>
<evidence type="ECO:0000259" key="8">
    <source>
        <dbReference type="Pfam" id="PF12704"/>
    </source>
</evidence>
<dbReference type="PANTHER" id="PTHR30572:SF18">
    <property type="entry name" value="ABC-TYPE MACROLIDE FAMILY EXPORT SYSTEM PERMEASE COMPONENT 2"/>
    <property type="match status" value="1"/>
</dbReference>
<dbReference type="PANTHER" id="PTHR30572">
    <property type="entry name" value="MEMBRANE COMPONENT OF TRANSPORTER-RELATED"/>
    <property type="match status" value="1"/>
</dbReference>
<accession>A0A521F6Q0</accession>
<feature type="transmembrane region" description="Helical" evidence="6">
    <location>
        <begin position="340"/>
        <end position="367"/>
    </location>
</feature>
<evidence type="ECO:0000259" key="7">
    <source>
        <dbReference type="Pfam" id="PF02687"/>
    </source>
</evidence>
<dbReference type="GO" id="GO:0022857">
    <property type="term" value="F:transmembrane transporter activity"/>
    <property type="evidence" value="ECO:0007669"/>
    <property type="project" value="TreeGrafter"/>
</dbReference>
<evidence type="ECO:0000256" key="5">
    <source>
        <dbReference type="ARBA" id="ARBA00023136"/>
    </source>
</evidence>
<dbReference type="InterPro" id="IPR050250">
    <property type="entry name" value="Macrolide_Exporter_MacB"/>
</dbReference>
<feature type="domain" description="ABC3 transporter permease C-terminal" evidence="7">
    <location>
        <begin position="697"/>
        <end position="813"/>
    </location>
</feature>
<feature type="transmembrane region" description="Helical" evidence="6">
    <location>
        <begin position="293"/>
        <end position="315"/>
    </location>
</feature>
<feature type="domain" description="MacB-like periplasmic core" evidence="8">
    <location>
        <begin position="444"/>
        <end position="613"/>
    </location>
</feature>
<evidence type="ECO:0000256" key="1">
    <source>
        <dbReference type="ARBA" id="ARBA00004651"/>
    </source>
</evidence>
<dbReference type="AlphaFoldDB" id="A0A521F6Q0"/>
<dbReference type="OrthoDB" id="5933722at2"/>
<keyword evidence="5 6" id="KW-0472">Membrane</keyword>
<proteinExistence type="predicted"/>
<protein>
    <submittedName>
        <fullName evidence="9">Putative ABC transport system permease protein</fullName>
    </submittedName>
</protein>
<comment type="subcellular location">
    <subcellularLocation>
        <location evidence="1">Cell membrane</location>
        <topology evidence="1">Multi-pass membrane protein</topology>
    </subcellularLocation>
</comment>
<dbReference type="InterPro" id="IPR003838">
    <property type="entry name" value="ABC3_permease_C"/>
</dbReference>
<dbReference type="GO" id="GO:0005886">
    <property type="term" value="C:plasma membrane"/>
    <property type="evidence" value="ECO:0007669"/>
    <property type="project" value="UniProtKB-SubCell"/>
</dbReference>
<dbReference type="InterPro" id="IPR025857">
    <property type="entry name" value="MacB_PCD"/>
</dbReference>
<keyword evidence="3 6" id="KW-0812">Transmembrane</keyword>
<dbReference type="EMBL" id="FXTP01000015">
    <property type="protein sequence ID" value="SMO91898.1"/>
    <property type="molecule type" value="Genomic_DNA"/>
</dbReference>
<evidence type="ECO:0000256" key="4">
    <source>
        <dbReference type="ARBA" id="ARBA00022989"/>
    </source>
</evidence>
<evidence type="ECO:0000256" key="6">
    <source>
        <dbReference type="SAM" id="Phobius"/>
    </source>
</evidence>